<organism evidence="10">
    <name type="scientific">marine sediment metagenome</name>
    <dbReference type="NCBI Taxonomy" id="412755"/>
    <lineage>
        <taxon>unclassified sequences</taxon>
        <taxon>metagenomes</taxon>
        <taxon>ecological metagenomes</taxon>
    </lineage>
</organism>
<dbReference type="Gene3D" id="3.50.50.60">
    <property type="entry name" value="FAD/NAD(P)-binding domain"/>
    <property type="match status" value="1"/>
</dbReference>
<accession>X1AX92</accession>
<evidence type="ECO:0000259" key="9">
    <source>
        <dbReference type="Pfam" id="PF00890"/>
    </source>
</evidence>
<evidence type="ECO:0000256" key="1">
    <source>
        <dbReference type="ARBA" id="ARBA00001974"/>
    </source>
</evidence>
<sequence length="166" mass="18181">LYLHTTNPSIATGDGISMAYRIGVPVANMEFIQFHPTSLYEKEETERAFLISETVRGEGAFLKTIDGRSFMGNYHPMKSLAPRDIIARAIDAELKKSGEKFVLLDTSPIGTKRFENRFPTIHNTLSEKGIFPTSDSIPVVPAAHYLCGGIVSDANAKTSLTGLYVA</sequence>
<gene>
    <name evidence="10" type="ORF">S01H4_28661</name>
</gene>
<evidence type="ECO:0000256" key="5">
    <source>
        <dbReference type="ARBA" id="ARBA00022630"/>
    </source>
</evidence>
<name>X1AX92_9ZZZZ</name>
<keyword evidence="6" id="KW-0662">Pyridine nucleotide biosynthesis</keyword>
<keyword evidence="7" id="KW-0274">FAD</keyword>
<comment type="cofactor">
    <cofactor evidence="1">
        <name>FAD</name>
        <dbReference type="ChEBI" id="CHEBI:57692"/>
    </cofactor>
</comment>
<dbReference type="EC" id="1.4.3.16" evidence="4"/>
<dbReference type="InterPro" id="IPR027477">
    <property type="entry name" value="Succ_DH/fumarate_Rdtase_cat_sf"/>
</dbReference>
<feature type="non-terminal residue" evidence="10">
    <location>
        <position position="1"/>
    </location>
</feature>
<evidence type="ECO:0000256" key="7">
    <source>
        <dbReference type="ARBA" id="ARBA00022827"/>
    </source>
</evidence>
<feature type="domain" description="FAD-dependent oxidoreductase 2 FAD-binding" evidence="9">
    <location>
        <begin position="2"/>
        <end position="164"/>
    </location>
</feature>
<dbReference type="InterPro" id="IPR003953">
    <property type="entry name" value="FAD-dep_OxRdtase_2_FAD-bd"/>
</dbReference>
<keyword evidence="8" id="KW-0560">Oxidoreductase</keyword>
<dbReference type="Gene3D" id="3.90.700.10">
    <property type="entry name" value="Succinate dehydrogenase/fumarate reductase flavoprotein, catalytic domain"/>
    <property type="match status" value="1"/>
</dbReference>
<dbReference type="UniPathway" id="UPA00253">
    <property type="reaction ID" value="UER00326"/>
</dbReference>
<evidence type="ECO:0000256" key="2">
    <source>
        <dbReference type="ARBA" id="ARBA00004950"/>
    </source>
</evidence>
<reference evidence="10" key="1">
    <citation type="journal article" date="2014" name="Front. Microbiol.">
        <title>High frequency of phylogenetically diverse reductive dehalogenase-homologous genes in deep subseafloor sedimentary metagenomes.</title>
        <authorList>
            <person name="Kawai M."/>
            <person name="Futagami T."/>
            <person name="Toyoda A."/>
            <person name="Takaki Y."/>
            <person name="Nishi S."/>
            <person name="Hori S."/>
            <person name="Arai W."/>
            <person name="Tsubouchi T."/>
            <person name="Morono Y."/>
            <person name="Uchiyama I."/>
            <person name="Ito T."/>
            <person name="Fujiyama A."/>
            <person name="Inagaki F."/>
            <person name="Takami H."/>
        </authorList>
    </citation>
    <scope>NUCLEOTIDE SEQUENCE</scope>
    <source>
        <strain evidence="10">Expedition CK06-06</strain>
    </source>
</reference>
<dbReference type="SUPFAM" id="SSF56425">
    <property type="entry name" value="Succinate dehydrogenase/fumarate reductase flavoprotein, catalytic domain"/>
    <property type="match status" value="1"/>
</dbReference>
<evidence type="ECO:0000256" key="4">
    <source>
        <dbReference type="ARBA" id="ARBA00012173"/>
    </source>
</evidence>
<protein>
    <recommendedName>
        <fullName evidence="4">L-aspartate oxidase</fullName>
        <ecNumber evidence="4">1.4.3.16</ecNumber>
    </recommendedName>
</protein>
<evidence type="ECO:0000256" key="8">
    <source>
        <dbReference type="ARBA" id="ARBA00023002"/>
    </source>
</evidence>
<dbReference type="EMBL" id="BART01014322">
    <property type="protein sequence ID" value="GAG87390.1"/>
    <property type="molecule type" value="Genomic_DNA"/>
</dbReference>
<dbReference type="GO" id="GO:0008734">
    <property type="term" value="F:L-aspartate oxidase activity"/>
    <property type="evidence" value="ECO:0007669"/>
    <property type="project" value="UniProtKB-EC"/>
</dbReference>
<dbReference type="PANTHER" id="PTHR42716">
    <property type="entry name" value="L-ASPARTATE OXIDASE"/>
    <property type="match status" value="1"/>
</dbReference>
<dbReference type="SUPFAM" id="SSF51905">
    <property type="entry name" value="FAD/NAD(P)-binding domain"/>
    <property type="match status" value="1"/>
</dbReference>
<keyword evidence="5" id="KW-0285">Flavoprotein</keyword>
<dbReference type="PANTHER" id="PTHR42716:SF2">
    <property type="entry name" value="L-ASPARTATE OXIDASE, CHLOROPLASTIC"/>
    <property type="match status" value="1"/>
</dbReference>
<dbReference type="Pfam" id="PF00890">
    <property type="entry name" value="FAD_binding_2"/>
    <property type="match status" value="1"/>
</dbReference>
<dbReference type="InterPro" id="IPR005288">
    <property type="entry name" value="NadB"/>
</dbReference>
<evidence type="ECO:0000256" key="3">
    <source>
        <dbReference type="ARBA" id="ARBA00008562"/>
    </source>
</evidence>
<evidence type="ECO:0000256" key="6">
    <source>
        <dbReference type="ARBA" id="ARBA00022642"/>
    </source>
</evidence>
<dbReference type="InterPro" id="IPR036188">
    <property type="entry name" value="FAD/NAD-bd_sf"/>
</dbReference>
<dbReference type="GO" id="GO:0009435">
    <property type="term" value="P:NAD+ biosynthetic process"/>
    <property type="evidence" value="ECO:0007669"/>
    <property type="project" value="UniProtKB-UniPathway"/>
</dbReference>
<comment type="caution">
    <text evidence="10">The sequence shown here is derived from an EMBL/GenBank/DDBJ whole genome shotgun (WGS) entry which is preliminary data.</text>
</comment>
<comment type="similarity">
    <text evidence="3">Belongs to the FAD-dependent oxidoreductase 2 family. NadB subfamily.</text>
</comment>
<dbReference type="AlphaFoldDB" id="X1AX92"/>
<proteinExistence type="inferred from homology"/>
<evidence type="ECO:0000313" key="10">
    <source>
        <dbReference type="EMBL" id="GAG87390.1"/>
    </source>
</evidence>
<feature type="non-terminal residue" evidence="10">
    <location>
        <position position="166"/>
    </location>
</feature>
<comment type="pathway">
    <text evidence="2">Cofactor biosynthesis; NAD(+) biosynthesis; iminoaspartate from L-aspartate (oxidase route): step 1/1.</text>
</comment>
<dbReference type="FunFam" id="3.90.700.10:FF:000002">
    <property type="entry name" value="L-aspartate oxidase"/>
    <property type="match status" value="1"/>
</dbReference>